<organism evidence="1 2">
    <name type="scientific">Aegilops tauschii subsp. strangulata</name>
    <name type="common">Goatgrass</name>
    <dbReference type="NCBI Taxonomy" id="200361"/>
    <lineage>
        <taxon>Eukaryota</taxon>
        <taxon>Viridiplantae</taxon>
        <taxon>Streptophyta</taxon>
        <taxon>Embryophyta</taxon>
        <taxon>Tracheophyta</taxon>
        <taxon>Spermatophyta</taxon>
        <taxon>Magnoliopsida</taxon>
        <taxon>Liliopsida</taxon>
        <taxon>Poales</taxon>
        <taxon>Poaceae</taxon>
        <taxon>BOP clade</taxon>
        <taxon>Pooideae</taxon>
        <taxon>Triticodae</taxon>
        <taxon>Triticeae</taxon>
        <taxon>Triticinae</taxon>
        <taxon>Aegilops</taxon>
    </lineage>
</organism>
<reference evidence="2" key="1">
    <citation type="journal article" date="2014" name="Science">
        <title>Ancient hybridizations among the ancestral genomes of bread wheat.</title>
        <authorList>
            <consortium name="International Wheat Genome Sequencing Consortium,"/>
            <person name="Marcussen T."/>
            <person name="Sandve S.R."/>
            <person name="Heier L."/>
            <person name="Spannagl M."/>
            <person name="Pfeifer M."/>
            <person name="Jakobsen K.S."/>
            <person name="Wulff B.B."/>
            <person name="Steuernagel B."/>
            <person name="Mayer K.F."/>
            <person name="Olsen O.A."/>
        </authorList>
    </citation>
    <scope>NUCLEOTIDE SEQUENCE [LARGE SCALE GENOMIC DNA]</scope>
    <source>
        <strain evidence="2">cv. AL8/78</strain>
    </source>
</reference>
<protein>
    <submittedName>
        <fullName evidence="1">Uncharacterized protein</fullName>
    </submittedName>
</protein>
<reference evidence="2" key="2">
    <citation type="journal article" date="2017" name="Nat. Plants">
        <title>The Aegilops tauschii genome reveals multiple impacts of transposons.</title>
        <authorList>
            <person name="Zhao G."/>
            <person name="Zou C."/>
            <person name="Li K."/>
            <person name="Wang K."/>
            <person name="Li T."/>
            <person name="Gao L."/>
            <person name="Zhang X."/>
            <person name="Wang H."/>
            <person name="Yang Z."/>
            <person name="Liu X."/>
            <person name="Jiang W."/>
            <person name="Mao L."/>
            <person name="Kong X."/>
            <person name="Jiao Y."/>
            <person name="Jia J."/>
        </authorList>
    </citation>
    <scope>NUCLEOTIDE SEQUENCE [LARGE SCALE GENOMIC DNA]</scope>
    <source>
        <strain evidence="2">cv. AL8/78</strain>
    </source>
</reference>
<evidence type="ECO:0000313" key="2">
    <source>
        <dbReference type="Proteomes" id="UP000015105"/>
    </source>
</evidence>
<evidence type="ECO:0000313" key="1">
    <source>
        <dbReference type="EnsemblPlants" id="AET5Gv20217100.43"/>
    </source>
</evidence>
<keyword evidence="2" id="KW-1185">Reference proteome</keyword>
<dbReference type="EnsemblPlants" id="AET5Gv20217100.43">
    <property type="protein sequence ID" value="AET5Gv20217100.43"/>
    <property type="gene ID" value="AET5Gv20217100"/>
</dbReference>
<reference evidence="1" key="3">
    <citation type="journal article" date="2017" name="Nature">
        <title>Genome sequence of the progenitor of the wheat D genome Aegilops tauschii.</title>
        <authorList>
            <person name="Luo M.C."/>
            <person name="Gu Y.Q."/>
            <person name="Puiu D."/>
            <person name="Wang H."/>
            <person name="Twardziok S.O."/>
            <person name="Deal K.R."/>
            <person name="Huo N."/>
            <person name="Zhu T."/>
            <person name="Wang L."/>
            <person name="Wang Y."/>
            <person name="McGuire P.E."/>
            <person name="Liu S."/>
            <person name="Long H."/>
            <person name="Ramasamy R.K."/>
            <person name="Rodriguez J.C."/>
            <person name="Van S.L."/>
            <person name="Yuan L."/>
            <person name="Wang Z."/>
            <person name="Xia Z."/>
            <person name="Xiao L."/>
            <person name="Anderson O.D."/>
            <person name="Ouyang S."/>
            <person name="Liang Y."/>
            <person name="Zimin A.V."/>
            <person name="Pertea G."/>
            <person name="Qi P."/>
            <person name="Bennetzen J.L."/>
            <person name="Dai X."/>
            <person name="Dawson M.W."/>
            <person name="Muller H.G."/>
            <person name="Kugler K."/>
            <person name="Rivarola-Duarte L."/>
            <person name="Spannagl M."/>
            <person name="Mayer K.F.X."/>
            <person name="Lu F.H."/>
            <person name="Bevan M.W."/>
            <person name="Leroy P."/>
            <person name="Li P."/>
            <person name="You F.M."/>
            <person name="Sun Q."/>
            <person name="Liu Z."/>
            <person name="Lyons E."/>
            <person name="Wicker T."/>
            <person name="Salzberg S.L."/>
            <person name="Devos K.M."/>
            <person name="Dvorak J."/>
        </authorList>
    </citation>
    <scope>NUCLEOTIDE SEQUENCE [LARGE SCALE GENOMIC DNA]</scope>
    <source>
        <strain evidence="1">cv. AL8/78</strain>
    </source>
</reference>
<dbReference type="Gramene" id="AET5Gv20217100.43">
    <property type="protein sequence ID" value="AET5Gv20217100.43"/>
    <property type="gene ID" value="AET5Gv20217100"/>
</dbReference>
<sequence>KNQVHKVFICVDLLLRTTFFAEHCTDADAHIHARTVTPMKAHTHTLPAYPYEHLRETEPPDLEIDELTADAL</sequence>
<reference evidence="1" key="4">
    <citation type="submission" date="2019-03" db="UniProtKB">
        <authorList>
            <consortium name="EnsemblPlants"/>
        </authorList>
    </citation>
    <scope>IDENTIFICATION</scope>
</reference>
<proteinExistence type="predicted"/>
<dbReference type="Proteomes" id="UP000015105">
    <property type="component" value="Chromosome 5D"/>
</dbReference>
<name>A0A453JWB9_AEGTS</name>
<accession>A0A453JWB9</accession>
<reference evidence="1" key="5">
    <citation type="journal article" date="2021" name="G3 (Bethesda)">
        <title>Aegilops tauschii genome assembly Aet v5.0 features greater sequence contiguity and improved annotation.</title>
        <authorList>
            <person name="Wang L."/>
            <person name="Zhu T."/>
            <person name="Rodriguez J.C."/>
            <person name="Deal K.R."/>
            <person name="Dubcovsky J."/>
            <person name="McGuire P.E."/>
            <person name="Lux T."/>
            <person name="Spannagl M."/>
            <person name="Mayer K.F.X."/>
            <person name="Baldrich P."/>
            <person name="Meyers B.C."/>
            <person name="Huo N."/>
            <person name="Gu Y.Q."/>
            <person name="Zhou H."/>
            <person name="Devos K.M."/>
            <person name="Bennetzen J.L."/>
            <person name="Unver T."/>
            <person name="Budak H."/>
            <person name="Gulick P.J."/>
            <person name="Galiba G."/>
            <person name="Kalapos B."/>
            <person name="Nelson D.R."/>
            <person name="Li P."/>
            <person name="You F.M."/>
            <person name="Luo M.C."/>
            <person name="Dvorak J."/>
        </authorList>
    </citation>
    <scope>NUCLEOTIDE SEQUENCE [LARGE SCALE GENOMIC DNA]</scope>
    <source>
        <strain evidence="1">cv. AL8/78</strain>
    </source>
</reference>
<dbReference type="AlphaFoldDB" id="A0A453JWB9"/>